<sequence>MRIPKVKPGSVPEPRGARPDRWHGHRQARRAELVASAIEAIRTRGAGVGMDEIAAQAGVSKPILYRHFTDRADLWLAVGKQVTDELLLAMSTQLSVDRPPRETIAGVIDTYLALIEEDTDIYRFVVHGSFADRGLTSELVHTHMALMAEQVARVLGDRLRDAGVDSGGAEPWAHGMVGMVQAAADWWIDRRSMSRGALVAYLTSMICNGIEGLVGGDAADALPLSVHSAYP</sequence>
<name>A0A934KR63_9BACT</name>
<dbReference type="Pfam" id="PF00440">
    <property type="entry name" value="TetR_N"/>
    <property type="match status" value="1"/>
</dbReference>
<proteinExistence type="predicted"/>
<dbReference type="PRINTS" id="PR00455">
    <property type="entry name" value="HTHTETR"/>
</dbReference>
<gene>
    <name evidence="5" type="ORF">JF887_12875</name>
</gene>
<dbReference type="Pfam" id="PF19344">
    <property type="entry name" value="TetR_C_32"/>
    <property type="match status" value="1"/>
</dbReference>
<dbReference type="GO" id="GO:0003700">
    <property type="term" value="F:DNA-binding transcription factor activity"/>
    <property type="evidence" value="ECO:0007669"/>
    <property type="project" value="TreeGrafter"/>
</dbReference>
<accession>A0A934KR63</accession>
<evidence type="ECO:0000256" key="1">
    <source>
        <dbReference type="ARBA" id="ARBA00023125"/>
    </source>
</evidence>
<feature type="domain" description="HTH tetR-type" evidence="4">
    <location>
        <begin position="27"/>
        <end position="86"/>
    </location>
</feature>
<dbReference type="Gene3D" id="1.10.357.10">
    <property type="entry name" value="Tetracycline Repressor, domain 2"/>
    <property type="match status" value="1"/>
</dbReference>
<dbReference type="InterPro" id="IPR036271">
    <property type="entry name" value="Tet_transcr_reg_TetR-rel_C_sf"/>
</dbReference>
<dbReference type="EMBL" id="JAEKNN010000061">
    <property type="protein sequence ID" value="MBJ7610305.1"/>
    <property type="molecule type" value="Genomic_DNA"/>
</dbReference>
<dbReference type="InterPro" id="IPR050109">
    <property type="entry name" value="HTH-type_TetR-like_transc_reg"/>
</dbReference>
<evidence type="ECO:0000256" key="3">
    <source>
        <dbReference type="SAM" id="MobiDB-lite"/>
    </source>
</evidence>
<reference evidence="5 6" key="1">
    <citation type="submission" date="2020-10" db="EMBL/GenBank/DDBJ databases">
        <title>Ca. Dormibacterota MAGs.</title>
        <authorList>
            <person name="Montgomery K."/>
        </authorList>
    </citation>
    <scope>NUCLEOTIDE SEQUENCE [LARGE SCALE GENOMIC DNA]</scope>
    <source>
        <strain evidence="5">Mitchell_Peninsula_5</strain>
    </source>
</reference>
<dbReference type="GO" id="GO:0000976">
    <property type="term" value="F:transcription cis-regulatory region binding"/>
    <property type="evidence" value="ECO:0007669"/>
    <property type="project" value="TreeGrafter"/>
</dbReference>
<dbReference type="Proteomes" id="UP000614410">
    <property type="component" value="Unassembled WGS sequence"/>
</dbReference>
<dbReference type="SUPFAM" id="SSF48498">
    <property type="entry name" value="Tetracyclin repressor-like, C-terminal domain"/>
    <property type="match status" value="1"/>
</dbReference>
<evidence type="ECO:0000256" key="2">
    <source>
        <dbReference type="PROSITE-ProRule" id="PRU00335"/>
    </source>
</evidence>
<dbReference type="AlphaFoldDB" id="A0A934KR63"/>
<feature type="region of interest" description="Disordered" evidence="3">
    <location>
        <begin position="1"/>
        <end position="26"/>
    </location>
</feature>
<dbReference type="PROSITE" id="PS50977">
    <property type="entry name" value="HTH_TETR_2"/>
    <property type="match status" value="1"/>
</dbReference>
<dbReference type="InterPro" id="IPR045823">
    <property type="entry name" value="TetR_C_32"/>
</dbReference>
<dbReference type="PANTHER" id="PTHR30055:SF160">
    <property type="entry name" value="TRANSCRIPTIONAL REGULATORY PROTEIN (PROBABLY ASNC-FAMILY)-RELATED"/>
    <property type="match status" value="1"/>
</dbReference>
<dbReference type="PANTHER" id="PTHR30055">
    <property type="entry name" value="HTH-TYPE TRANSCRIPTIONAL REGULATOR RUTR"/>
    <property type="match status" value="1"/>
</dbReference>
<protein>
    <submittedName>
        <fullName evidence="5">TetR/AcrR family transcriptional regulator</fullName>
    </submittedName>
</protein>
<comment type="caution">
    <text evidence="5">The sequence shown here is derived from an EMBL/GenBank/DDBJ whole genome shotgun (WGS) entry which is preliminary data.</text>
</comment>
<evidence type="ECO:0000313" key="6">
    <source>
        <dbReference type="Proteomes" id="UP000614410"/>
    </source>
</evidence>
<dbReference type="InterPro" id="IPR001647">
    <property type="entry name" value="HTH_TetR"/>
</dbReference>
<keyword evidence="1 2" id="KW-0238">DNA-binding</keyword>
<dbReference type="InterPro" id="IPR009057">
    <property type="entry name" value="Homeodomain-like_sf"/>
</dbReference>
<evidence type="ECO:0000259" key="4">
    <source>
        <dbReference type="PROSITE" id="PS50977"/>
    </source>
</evidence>
<organism evidence="5 6">
    <name type="scientific">Candidatus Amunia macphersoniae</name>
    <dbReference type="NCBI Taxonomy" id="3127014"/>
    <lineage>
        <taxon>Bacteria</taxon>
        <taxon>Bacillati</taxon>
        <taxon>Candidatus Dormiibacterota</taxon>
        <taxon>Candidatus Dormibacteria</taxon>
        <taxon>Candidatus Aeolococcales</taxon>
        <taxon>Candidatus Aeolococcaceae</taxon>
        <taxon>Candidatus Amunia</taxon>
    </lineage>
</organism>
<feature type="DNA-binding region" description="H-T-H motif" evidence="2">
    <location>
        <begin position="49"/>
        <end position="68"/>
    </location>
</feature>
<evidence type="ECO:0000313" key="5">
    <source>
        <dbReference type="EMBL" id="MBJ7610305.1"/>
    </source>
</evidence>
<dbReference type="SUPFAM" id="SSF46689">
    <property type="entry name" value="Homeodomain-like"/>
    <property type="match status" value="1"/>
</dbReference>